<dbReference type="EMBL" id="JAGSOV010000069">
    <property type="protein sequence ID" value="MCO1659689.1"/>
    <property type="molecule type" value="Genomic_DNA"/>
</dbReference>
<evidence type="ECO:0000313" key="2">
    <source>
        <dbReference type="EMBL" id="MCO1659689.1"/>
    </source>
</evidence>
<evidence type="ECO:0000313" key="3">
    <source>
        <dbReference type="Proteomes" id="UP001165283"/>
    </source>
</evidence>
<gene>
    <name evidence="2" type="ORF">KDL28_31925</name>
</gene>
<keyword evidence="3" id="KW-1185">Reference proteome</keyword>
<sequence>MLTLLPSLAPLAVAVVGAGGLASVLMTWIKEHHKSKRFAKLIDKAEKVDLNDATGWE</sequence>
<name>A0ABT1AAL7_9PSEU</name>
<organism evidence="2 3">
    <name type="scientific">Pseudonocardia humida</name>
    <dbReference type="NCBI Taxonomy" id="2800819"/>
    <lineage>
        <taxon>Bacteria</taxon>
        <taxon>Bacillati</taxon>
        <taxon>Actinomycetota</taxon>
        <taxon>Actinomycetes</taxon>
        <taxon>Pseudonocardiales</taxon>
        <taxon>Pseudonocardiaceae</taxon>
        <taxon>Pseudonocardia</taxon>
    </lineage>
</organism>
<reference evidence="2" key="1">
    <citation type="submission" date="2021-04" db="EMBL/GenBank/DDBJ databases">
        <title>Pseudonocardia sp. nov., isolated from sandy soil of mangrove forest.</title>
        <authorList>
            <person name="Zan Z."/>
            <person name="Huang R."/>
            <person name="Liu W."/>
        </authorList>
    </citation>
    <scope>NUCLEOTIDE SEQUENCE</scope>
    <source>
        <strain evidence="2">S2-4</strain>
    </source>
</reference>
<proteinExistence type="predicted"/>
<keyword evidence="1" id="KW-0472">Membrane</keyword>
<dbReference type="RefSeq" id="WP_252444595.1">
    <property type="nucleotide sequence ID" value="NZ_JAGSOV010000069.1"/>
</dbReference>
<keyword evidence="1" id="KW-1133">Transmembrane helix</keyword>
<comment type="caution">
    <text evidence="2">The sequence shown here is derived from an EMBL/GenBank/DDBJ whole genome shotgun (WGS) entry which is preliminary data.</text>
</comment>
<feature type="transmembrane region" description="Helical" evidence="1">
    <location>
        <begin position="6"/>
        <end position="29"/>
    </location>
</feature>
<keyword evidence="1" id="KW-0812">Transmembrane</keyword>
<evidence type="ECO:0000256" key="1">
    <source>
        <dbReference type="SAM" id="Phobius"/>
    </source>
</evidence>
<accession>A0ABT1AAL7</accession>
<dbReference type="Proteomes" id="UP001165283">
    <property type="component" value="Unassembled WGS sequence"/>
</dbReference>
<protein>
    <submittedName>
        <fullName evidence="2">Uncharacterized protein</fullName>
    </submittedName>
</protein>